<dbReference type="SUPFAM" id="SSF56935">
    <property type="entry name" value="Porins"/>
    <property type="match status" value="1"/>
</dbReference>
<dbReference type="Gene3D" id="2.40.170.20">
    <property type="entry name" value="TonB-dependent receptor, beta-barrel domain"/>
    <property type="match status" value="1"/>
</dbReference>
<keyword evidence="5 10" id="KW-0812">Transmembrane</keyword>
<feature type="signal peptide" evidence="12">
    <location>
        <begin position="1"/>
        <end position="43"/>
    </location>
</feature>
<dbReference type="InterPro" id="IPR036942">
    <property type="entry name" value="Beta-barrel_TonB_sf"/>
</dbReference>
<feature type="domain" description="TonB-dependent receptor-like beta-barrel" evidence="13">
    <location>
        <begin position="434"/>
        <end position="896"/>
    </location>
</feature>
<keyword evidence="3 10" id="KW-0813">Transport</keyword>
<evidence type="ECO:0000256" key="6">
    <source>
        <dbReference type="ARBA" id="ARBA00023077"/>
    </source>
</evidence>
<evidence type="ECO:0000256" key="8">
    <source>
        <dbReference type="ARBA" id="ARBA00023170"/>
    </source>
</evidence>
<evidence type="ECO:0000256" key="3">
    <source>
        <dbReference type="ARBA" id="ARBA00022448"/>
    </source>
</evidence>
<dbReference type="RefSeq" id="WP_141287659.1">
    <property type="nucleotide sequence ID" value="NZ_BAAAEW010000026.1"/>
</dbReference>
<evidence type="ECO:0000256" key="11">
    <source>
        <dbReference type="RuleBase" id="RU003357"/>
    </source>
</evidence>
<comment type="subcellular location">
    <subcellularLocation>
        <location evidence="1 10">Cell outer membrane</location>
        <topology evidence="1 10">Multi-pass membrane protein</topology>
    </subcellularLocation>
</comment>
<dbReference type="PANTHER" id="PTHR47234:SF2">
    <property type="entry name" value="TONB-DEPENDENT RECEPTOR"/>
    <property type="match status" value="1"/>
</dbReference>
<dbReference type="CDD" id="cd01347">
    <property type="entry name" value="ligand_gated_channel"/>
    <property type="match status" value="1"/>
</dbReference>
<evidence type="ECO:0000313" key="16">
    <source>
        <dbReference type="Proteomes" id="UP001500279"/>
    </source>
</evidence>
<accession>A0ABN1KAT5</accession>
<dbReference type="InterPro" id="IPR012910">
    <property type="entry name" value="Plug_dom"/>
</dbReference>
<dbReference type="InterPro" id="IPR037066">
    <property type="entry name" value="Plug_dom_sf"/>
</dbReference>
<evidence type="ECO:0000259" key="13">
    <source>
        <dbReference type="Pfam" id="PF00593"/>
    </source>
</evidence>
<evidence type="ECO:0000256" key="4">
    <source>
        <dbReference type="ARBA" id="ARBA00022452"/>
    </source>
</evidence>
<evidence type="ECO:0000256" key="12">
    <source>
        <dbReference type="SAM" id="SignalP"/>
    </source>
</evidence>
<comment type="caution">
    <text evidence="15">The sequence shown here is derived from an EMBL/GenBank/DDBJ whole genome shotgun (WGS) entry which is preliminary data.</text>
</comment>
<evidence type="ECO:0000313" key="15">
    <source>
        <dbReference type="EMBL" id="GAA0759897.1"/>
    </source>
</evidence>
<dbReference type="PANTHER" id="PTHR47234">
    <property type="match status" value="1"/>
</dbReference>
<feature type="domain" description="TonB-dependent receptor plug" evidence="14">
    <location>
        <begin position="62"/>
        <end position="180"/>
    </location>
</feature>
<keyword evidence="4 10" id="KW-1134">Transmembrane beta strand</keyword>
<keyword evidence="7 10" id="KW-0472">Membrane</keyword>
<keyword evidence="8 15" id="KW-0675">Receptor</keyword>
<sequence>MHSPVTPHAAAHRSTRLRACAQAVALLLSGAAPALLHAQTAPADTPQRVEITGSAIKRIDGETALPVQVITRKDIDKAGLTTAAEIVAHISASANNLTDGGSMAYGGFRDQSGLNAANLRGLGVSSTLVLLNGRRMANFASPGDGAGVDLNTIPAAAIDRVEVLLDGASSLYGSDAIGGVINFITKRDYQGGEISAYAGKTGEGGGGKRSATLSGGVGDYGRDGFNLFGVFDVQKTDSLNARQRHFIKDLKIPERLPDLLSSATYPANLILSGSQRDSLIADGYSSNGKTVIDSRTINPAAATGCNPPATLYLPEGIGGADGCTYDYMRDIELYPKSTKTSVFGRGVWDLGGGHQLFGEASWARSSTLYSGTPNRIDAEVDVSLIPALAGTTLTTLDPDDEDRSITARTRLVEAGLRTSELVSTGQRYVLGMNGNVSTWDYEVALNHSTSLVSDRDHNGYLNEDMIRDGFADGTLNPFGASGSAGQALYNTAQIRGEVRHASGQMDGVDFKASRPVMKLSGGDMALALGGEFRRERQNYHQSQALADDLILGETSQGQDADFGRSRHVGAVFGEISAPVTKQLELQAAVRYEHYEVTGSATSPKIGLKYTVTPELMFRASAGSGFRAPSLSDLYRPVTEGSAATVTDPVCLANDPENTVTDCSDLWTTLNYSNAKLKPERSRQFTLGTVFEPQRGMSVSLDYWNVQKKDTISTIGVDVILAHLDKYGSLVHRYNDPAGDPDSDFMRVCGDDLDPDDNSICYIDLVKQNRGQQRISGLDIGLSLSKLQSGVGTFGVRLNGTWTVSSKQQTGNGDPFVSNLGEFVNDGVVQRWRHTVALDWEQGPYSATLSNNYLSGYKDQHIIGKDDRRVSAYTLWNLSGAWDITKDFTLRGGVQNLFDTAPPFSQQAWYFLSGYDPSYTDPRGRFFYASATYRFK</sequence>
<protein>
    <submittedName>
        <fullName evidence="15">TonB-dependent receptor</fullName>
    </submittedName>
</protein>
<keyword evidence="9 10" id="KW-0998">Cell outer membrane</keyword>
<dbReference type="Pfam" id="PF07715">
    <property type="entry name" value="Plug"/>
    <property type="match status" value="1"/>
</dbReference>
<evidence type="ECO:0000256" key="5">
    <source>
        <dbReference type="ARBA" id="ARBA00022692"/>
    </source>
</evidence>
<gene>
    <name evidence="15" type="ORF">GCM10009107_41790</name>
</gene>
<feature type="chain" id="PRO_5047358246" evidence="12">
    <location>
        <begin position="44"/>
        <end position="935"/>
    </location>
</feature>
<evidence type="ECO:0000256" key="2">
    <source>
        <dbReference type="ARBA" id="ARBA00009810"/>
    </source>
</evidence>
<keyword evidence="16" id="KW-1185">Reference proteome</keyword>
<evidence type="ECO:0000256" key="1">
    <source>
        <dbReference type="ARBA" id="ARBA00004571"/>
    </source>
</evidence>
<dbReference type="Proteomes" id="UP001500279">
    <property type="component" value="Unassembled WGS sequence"/>
</dbReference>
<dbReference type="InterPro" id="IPR000531">
    <property type="entry name" value="Beta-barrel_TonB"/>
</dbReference>
<dbReference type="Gene3D" id="2.170.130.10">
    <property type="entry name" value="TonB-dependent receptor, plug domain"/>
    <property type="match status" value="1"/>
</dbReference>
<keyword evidence="6 11" id="KW-0798">TonB box</keyword>
<comment type="similarity">
    <text evidence="2 10 11">Belongs to the TonB-dependent receptor family.</text>
</comment>
<evidence type="ECO:0000256" key="9">
    <source>
        <dbReference type="ARBA" id="ARBA00023237"/>
    </source>
</evidence>
<keyword evidence="12" id="KW-0732">Signal</keyword>
<dbReference type="InterPro" id="IPR039426">
    <property type="entry name" value="TonB-dep_rcpt-like"/>
</dbReference>
<name>A0ABN1KAT5_9BURK</name>
<dbReference type="PROSITE" id="PS52016">
    <property type="entry name" value="TONB_DEPENDENT_REC_3"/>
    <property type="match status" value="1"/>
</dbReference>
<organism evidence="15 16">
    <name type="scientific">Ideonella azotifigens</name>
    <dbReference type="NCBI Taxonomy" id="513160"/>
    <lineage>
        <taxon>Bacteria</taxon>
        <taxon>Pseudomonadati</taxon>
        <taxon>Pseudomonadota</taxon>
        <taxon>Betaproteobacteria</taxon>
        <taxon>Burkholderiales</taxon>
        <taxon>Sphaerotilaceae</taxon>
        <taxon>Ideonella</taxon>
    </lineage>
</organism>
<evidence type="ECO:0000256" key="7">
    <source>
        <dbReference type="ARBA" id="ARBA00023136"/>
    </source>
</evidence>
<dbReference type="EMBL" id="BAAAEW010000026">
    <property type="protein sequence ID" value="GAA0759897.1"/>
    <property type="molecule type" value="Genomic_DNA"/>
</dbReference>
<evidence type="ECO:0000259" key="14">
    <source>
        <dbReference type="Pfam" id="PF07715"/>
    </source>
</evidence>
<reference evidence="15 16" key="1">
    <citation type="journal article" date="2019" name="Int. J. Syst. Evol. Microbiol.">
        <title>The Global Catalogue of Microorganisms (GCM) 10K type strain sequencing project: providing services to taxonomists for standard genome sequencing and annotation.</title>
        <authorList>
            <consortium name="The Broad Institute Genomics Platform"/>
            <consortium name="The Broad Institute Genome Sequencing Center for Infectious Disease"/>
            <person name="Wu L."/>
            <person name="Ma J."/>
        </authorList>
    </citation>
    <scope>NUCLEOTIDE SEQUENCE [LARGE SCALE GENOMIC DNA]</scope>
    <source>
        <strain evidence="15 16">JCM 15503</strain>
    </source>
</reference>
<dbReference type="Pfam" id="PF00593">
    <property type="entry name" value="TonB_dep_Rec_b-barrel"/>
    <property type="match status" value="1"/>
</dbReference>
<evidence type="ECO:0000256" key="10">
    <source>
        <dbReference type="PROSITE-ProRule" id="PRU01360"/>
    </source>
</evidence>
<proteinExistence type="inferred from homology"/>